<feature type="compositionally biased region" description="Basic residues" evidence="2">
    <location>
        <begin position="444"/>
        <end position="459"/>
    </location>
</feature>
<sequence>MPPSASPLEQFSQLSIEKMPPTTRLQHRSQRHESSTESEDSSDESTQADNCIRFPSKLIYTLEGLDKDKRRHAIDAIEDPSQIILQKCAAREKFVVFQVSELKHFDIRSGSKESRWETPSCSCQDGMTGQTPCRHILWLFDQITSQLFDIRDELLTLNDQGISNRLEDPYDMITRCHLNILADDLHIQSSGKVSDARDGPYNPRRVEEVREVLASLHRTPVDQYRPDIFTSPTGGTRPVKRNDLECTVFRMLCENNEFFHYFMSCMRNDELIHNPFRKLQKRADAVLAEHDAYAKSVSANSDDEEYPANVQWCAMHLRIIVQKIQTCALRSRRPLEFWERREAARCLLRILKEVVDRCEDLPPTHAPKLDRNLYINLIGDRDHNFAIGALNSLSPDAIHPLADDLSQTIDNMSTHGVPATYVEKLREIHQRARKARVLNSTLGSKRHRGGQGGRAKRAR</sequence>
<dbReference type="OrthoDB" id="5387895at2759"/>
<protein>
    <recommendedName>
        <fullName evidence="3">SWIM-type domain-containing protein</fullName>
    </recommendedName>
</protein>
<evidence type="ECO:0000256" key="2">
    <source>
        <dbReference type="SAM" id="MobiDB-lite"/>
    </source>
</evidence>
<evidence type="ECO:0000313" key="5">
    <source>
        <dbReference type="Proteomes" id="UP000758603"/>
    </source>
</evidence>
<evidence type="ECO:0000313" key="4">
    <source>
        <dbReference type="EMBL" id="KAH6660035.1"/>
    </source>
</evidence>
<feature type="region of interest" description="Disordered" evidence="2">
    <location>
        <begin position="438"/>
        <end position="459"/>
    </location>
</feature>
<keyword evidence="1" id="KW-0479">Metal-binding</keyword>
<dbReference type="RefSeq" id="XP_045964166.1">
    <property type="nucleotide sequence ID" value="XM_046106329.1"/>
</dbReference>
<proteinExistence type="predicted"/>
<keyword evidence="1" id="KW-0862">Zinc</keyword>
<organism evidence="4 5">
    <name type="scientific">Truncatella angustata</name>
    <dbReference type="NCBI Taxonomy" id="152316"/>
    <lineage>
        <taxon>Eukaryota</taxon>
        <taxon>Fungi</taxon>
        <taxon>Dikarya</taxon>
        <taxon>Ascomycota</taxon>
        <taxon>Pezizomycotina</taxon>
        <taxon>Sordariomycetes</taxon>
        <taxon>Xylariomycetidae</taxon>
        <taxon>Amphisphaeriales</taxon>
        <taxon>Sporocadaceae</taxon>
        <taxon>Truncatella</taxon>
    </lineage>
</organism>
<dbReference type="AlphaFoldDB" id="A0A9P9A485"/>
<dbReference type="PROSITE" id="PS50966">
    <property type="entry name" value="ZF_SWIM"/>
    <property type="match status" value="1"/>
</dbReference>
<accession>A0A9P9A485</accession>
<evidence type="ECO:0000256" key="1">
    <source>
        <dbReference type="PROSITE-ProRule" id="PRU00325"/>
    </source>
</evidence>
<feature type="domain" description="SWIM-type" evidence="3">
    <location>
        <begin position="105"/>
        <end position="144"/>
    </location>
</feature>
<dbReference type="InterPro" id="IPR007527">
    <property type="entry name" value="Znf_SWIM"/>
</dbReference>
<evidence type="ECO:0000259" key="3">
    <source>
        <dbReference type="PROSITE" id="PS50966"/>
    </source>
</evidence>
<feature type="region of interest" description="Disordered" evidence="2">
    <location>
        <begin position="1"/>
        <end position="47"/>
    </location>
</feature>
<dbReference type="GeneID" id="70135220"/>
<dbReference type="Proteomes" id="UP000758603">
    <property type="component" value="Unassembled WGS sequence"/>
</dbReference>
<reference evidence="4" key="1">
    <citation type="journal article" date="2021" name="Nat. Commun.">
        <title>Genetic determinants of endophytism in the Arabidopsis root mycobiome.</title>
        <authorList>
            <person name="Mesny F."/>
            <person name="Miyauchi S."/>
            <person name="Thiergart T."/>
            <person name="Pickel B."/>
            <person name="Atanasova L."/>
            <person name="Karlsson M."/>
            <person name="Huettel B."/>
            <person name="Barry K.W."/>
            <person name="Haridas S."/>
            <person name="Chen C."/>
            <person name="Bauer D."/>
            <person name="Andreopoulos W."/>
            <person name="Pangilinan J."/>
            <person name="LaButti K."/>
            <person name="Riley R."/>
            <person name="Lipzen A."/>
            <person name="Clum A."/>
            <person name="Drula E."/>
            <person name="Henrissat B."/>
            <person name="Kohler A."/>
            <person name="Grigoriev I.V."/>
            <person name="Martin F.M."/>
            <person name="Hacquard S."/>
        </authorList>
    </citation>
    <scope>NUCLEOTIDE SEQUENCE</scope>
    <source>
        <strain evidence="4">MPI-SDFR-AT-0073</strain>
    </source>
</reference>
<name>A0A9P9A485_9PEZI</name>
<keyword evidence="5" id="KW-1185">Reference proteome</keyword>
<keyword evidence="1" id="KW-0863">Zinc-finger</keyword>
<dbReference type="EMBL" id="JAGPXC010000001">
    <property type="protein sequence ID" value="KAH6660035.1"/>
    <property type="molecule type" value="Genomic_DNA"/>
</dbReference>
<dbReference type="GO" id="GO:0008270">
    <property type="term" value="F:zinc ion binding"/>
    <property type="evidence" value="ECO:0007669"/>
    <property type="project" value="UniProtKB-KW"/>
</dbReference>
<comment type="caution">
    <text evidence="4">The sequence shown here is derived from an EMBL/GenBank/DDBJ whole genome shotgun (WGS) entry which is preliminary data.</text>
</comment>
<gene>
    <name evidence="4" type="ORF">BKA67DRAFT_653237</name>
</gene>